<dbReference type="PROSITE" id="PS51257">
    <property type="entry name" value="PROKAR_LIPOPROTEIN"/>
    <property type="match status" value="1"/>
</dbReference>
<evidence type="ECO:0000313" key="3">
    <source>
        <dbReference type="EMBL" id="SFR71980.1"/>
    </source>
</evidence>
<sequence length="191" mass="20730">MKKFANLAAGLVLTAALAVSVTACTPTKNNPAQAAAQSAHDQEREPSTTPDGAAVETVDGAEEKKNMVVTEDPAVTVCVYSMKDDHSGLKQNMDTIDGEELDAQKLIDKMAELGVLEKDIKVNSFENKDGALTLDLSSLEKKDDRLLLLALSNTFIQNYDAKTLTLKVDGKEVGEMEFVKKWKEISADQLK</sequence>
<evidence type="ECO:0000256" key="1">
    <source>
        <dbReference type="SAM" id="MobiDB-lite"/>
    </source>
</evidence>
<dbReference type="Proteomes" id="UP000214760">
    <property type="component" value="Unassembled WGS sequence"/>
</dbReference>
<dbReference type="AlphaFoldDB" id="A0A1I6J0D1"/>
<dbReference type="RefSeq" id="WP_031471968.1">
    <property type="nucleotide sequence ID" value="NZ_FOZC01000004.1"/>
</dbReference>
<feature type="chain" id="PRO_5039280588" evidence="2">
    <location>
        <begin position="24"/>
        <end position="191"/>
    </location>
</feature>
<evidence type="ECO:0000313" key="4">
    <source>
        <dbReference type="Proteomes" id="UP000214760"/>
    </source>
</evidence>
<gene>
    <name evidence="3" type="ORF">SAMN02910262_01019</name>
</gene>
<evidence type="ECO:0000256" key="2">
    <source>
        <dbReference type="SAM" id="SignalP"/>
    </source>
</evidence>
<dbReference type="EMBL" id="FOZC01000004">
    <property type="protein sequence ID" value="SFR71980.1"/>
    <property type="molecule type" value="Genomic_DNA"/>
</dbReference>
<keyword evidence="2" id="KW-0732">Signal</keyword>
<name>A0A1I6J0D1_9FIRM</name>
<feature type="region of interest" description="Disordered" evidence="1">
    <location>
        <begin position="28"/>
        <end position="52"/>
    </location>
</feature>
<reference evidence="3 4" key="1">
    <citation type="submission" date="2016-10" db="EMBL/GenBank/DDBJ databases">
        <authorList>
            <person name="de Groot N.N."/>
        </authorList>
    </citation>
    <scope>NUCLEOTIDE SEQUENCE [LARGE SCALE GENOMIC DNA]</scope>
    <source>
        <strain evidence="3 4">F</strain>
    </source>
</reference>
<proteinExistence type="predicted"/>
<organism evidence="3 4">
    <name type="scientific">[Clostridium] aminophilum</name>
    <dbReference type="NCBI Taxonomy" id="1526"/>
    <lineage>
        <taxon>Bacteria</taxon>
        <taxon>Bacillati</taxon>
        <taxon>Bacillota</taxon>
        <taxon>Clostridia</taxon>
        <taxon>Lachnospirales</taxon>
        <taxon>Lachnospiraceae</taxon>
    </lineage>
</organism>
<protein>
    <submittedName>
        <fullName evidence="3">Sporulation and spore germination</fullName>
    </submittedName>
</protein>
<accession>A0A1I6J0D1</accession>
<feature type="signal peptide" evidence="2">
    <location>
        <begin position="1"/>
        <end position="23"/>
    </location>
</feature>